<keyword evidence="4" id="KW-0411">Iron-sulfur</keyword>
<dbReference type="SFLD" id="SFLDS00029">
    <property type="entry name" value="Radical_SAM"/>
    <property type="match status" value="1"/>
</dbReference>
<sequence length="409" mass="46795">MTVELRPLNVACNLSCTYCYQEPQRQITNNQSKGYDIDKMLQEVDKVGHNFNVFGGEALLVPKKDLERLWEFGLKKFNQNGIQTNGTLIDDDHIELFKKYKVYVGVSVDGPDELNSLREVRGKEGNDQATYEATKKTIQNIERLKKENIPVGVIITLHRLNGTKEKIPKLLEFVKWLHSLGISGNFHALEVDKTMPDQEKHVLTQEENAELFITLAKFVKEHKMRWKPFSDMEDMLLGDDSQSNCIWNRCDSMNTSAVYGIEGNGSLSNCGRTAKEGIDWYKANDHNYSRYISLYNTPDEMGGCKGCRFWLLCGGSCVGEAIDGDFRNKTIHCHTQYELLSYYEQELLKTGVEPITTSEKRTLLEKISIKHLSMNHNISLRQAIKELEKSKKQVVNLPVKKTETTRANK</sequence>
<dbReference type="PANTHER" id="PTHR43273">
    <property type="entry name" value="ANAEROBIC SULFATASE-MATURATING ENZYME HOMOLOG ASLB-RELATED"/>
    <property type="match status" value="1"/>
</dbReference>
<evidence type="ECO:0000256" key="4">
    <source>
        <dbReference type="ARBA" id="ARBA00023014"/>
    </source>
</evidence>
<evidence type="ECO:0000256" key="2">
    <source>
        <dbReference type="ARBA" id="ARBA00022723"/>
    </source>
</evidence>
<proteinExistence type="inferred from homology"/>
<evidence type="ECO:0000259" key="6">
    <source>
        <dbReference type="PROSITE" id="PS51918"/>
    </source>
</evidence>
<gene>
    <name evidence="7" type="ORF">Q5Y73_06255</name>
</gene>
<dbReference type="SFLD" id="SFLDG01067">
    <property type="entry name" value="SPASM/twitch_domain_containing"/>
    <property type="match status" value="1"/>
</dbReference>
<evidence type="ECO:0000313" key="7">
    <source>
        <dbReference type="EMBL" id="MDP5273698.1"/>
    </source>
</evidence>
<name>A0ABT9IWF6_9BACL</name>
<keyword evidence="8" id="KW-1185">Reference proteome</keyword>
<keyword evidence="2" id="KW-0479">Metal-binding</keyword>
<evidence type="ECO:0000256" key="1">
    <source>
        <dbReference type="ARBA" id="ARBA00022691"/>
    </source>
</evidence>
<dbReference type="InterPro" id="IPR058240">
    <property type="entry name" value="rSAM_sf"/>
</dbReference>
<dbReference type="InterPro" id="IPR007197">
    <property type="entry name" value="rSAM"/>
</dbReference>
<comment type="similarity">
    <text evidence="5">Belongs to the radical SAM superfamily. Anaerobic sulfatase-maturating enzyme family.</text>
</comment>
<dbReference type="InterPro" id="IPR006638">
    <property type="entry name" value="Elp3/MiaA/NifB-like_rSAM"/>
</dbReference>
<organism evidence="7 8">
    <name type="scientific">Chengkuizengella axinellae</name>
    <dbReference type="NCBI Taxonomy" id="3064388"/>
    <lineage>
        <taxon>Bacteria</taxon>
        <taxon>Bacillati</taxon>
        <taxon>Bacillota</taxon>
        <taxon>Bacilli</taxon>
        <taxon>Bacillales</taxon>
        <taxon>Paenibacillaceae</taxon>
        <taxon>Chengkuizengella</taxon>
    </lineage>
</organism>
<keyword evidence="3" id="KW-0408">Iron</keyword>
<dbReference type="RefSeq" id="WP_305991005.1">
    <property type="nucleotide sequence ID" value="NZ_JAVAMP010000002.1"/>
</dbReference>
<dbReference type="EMBL" id="JAVAMP010000002">
    <property type="protein sequence ID" value="MDP5273698.1"/>
    <property type="molecule type" value="Genomic_DNA"/>
</dbReference>
<dbReference type="InterPro" id="IPR013785">
    <property type="entry name" value="Aldolase_TIM"/>
</dbReference>
<accession>A0ABT9IWF6</accession>
<dbReference type="Pfam" id="PF04055">
    <property type="entry name" value="Radical_SAM"/>
    <property type="match status" value="1"/>
</dbReference>
<keyword evidence="1" id="KW-0949">S-adenosyl-L-methionine</keyword>
<dbReference type="PROSITE" id="PS51918">
    <property type="entry name" value="RADICAL_SAM"/>
    <property type="match status" value="1"/>
</dbReference>
<dbReference type="PANTHER" id="PTHR43273:SF3">
    <property type="entry name" value="ANAEROBIC SULFATASE-MATURATING ENZYME HOMOLOG ASLB-RELATED"/>
    <property type="match status" value="1"/>
</dbReference>
<comment type="caution">
    <text evidence="7">The sequence shown here is derived from an EMBL/GenBank/DDBJ whole genome shotgun (WGS) entry which is preliminary data.</text>
</comment>
<dbReference type="Gene3D" id="3.20.20.70">
    <property type="entry name" value="Aldolase class I"/>
    <property type="match status" value="1"/>
</dbReference>
<dbReference type="InterPro" id="IPR023867">
    <property type="entry name" value="Sulphatase_maturase_rSAM"/>
</dbReference>
<evidence type="ECO:0000256" key="5">
    <source>
        <dbReference type="ARBA" id="ARBA00023601"/>
    </source>
</evidence>
<evidence type="ECO:0000313" key="8">
    <source>
        <dbReference type="Proteomes" id="UP001231941"/>
    </source>
</evidence>
<feature type="domain" description="Radical SAM core" evidence="6">
    <location>
        <begin position="1"/>
        <end position="228"/>
    </location>
</feature>
<evidence type="ECO:0000256" key="3">
    <source>
        <dbReference type="ARBA" id="ARBA00023004"/>
    </source>
</evidence>
<reference evidence="7 8" key="1">
    <citation type="submission" date="2023-08" db="EMBL/GenBank/DDBJ databases">
        <authorList>
            <person name="Park J.-S."/>
        </authorList>
    </citation>
    <scope>NUCLEOTIDE SEQUENCE [LARGE SCALE GENOMIC DNA]</scope>
    <source>
        <strain evidence="7 8">2205SS18-9</strain>
    </source>
</reference>
<protein>
    <submittedName>
        <fullName evidence="7">Radical SAM protein</fullName>
    </submittedName>
</protein>
<dbReference type="SUPFAM" id="SSF102114">
    <property type="entry name" value="Radical SAM enzymes"/>
    <property type="match status" value="1"/>
</dbReference>
<dbReference type="Proteomes" id="UP001231941">
    <property type="component" value="Unassembled WGS sequence"/>
</dbReference>
<dbReference type="CDD" id="cd01335">
    <property type="entry name" value="Radical_SAM"/>
    <property type="match status" value="1"/>
</dbReference>
<dbReference type="SMART" id="SM00729">
    <property type="entry name" value="Elp3"/>
    <property type="match status" value="1"/>
</dbReference>